<dbReference type="Proteomes" id="UP000187209">
    <property type="component" value="Unassembled WGS sequence"/>
</dbReference>
<evidence type="ECO:0000259" key="11">
    <source>
        <dbReference type="PROSITE" id="PS50290"/>
    </source>
</evidence>
<dbReference type="FunFam" id="3.30.1010.10:FF:000006">
    <property type="entry name" value="Serine/threonine-protein kinase TOR"/>
    <property type="match status" value="1"/>
</dbReference>
<feature type="domain" description="PI3K/PI4K catalytic" evidence="11">
    <location>
        <begin position="1989"/>
        <end position="2303"/>
    </location>
</feature>
<evidence type="ECO:0000256" key="2">
    <source>
        <dbReference type="ARBA" id="ARBA00022527"/>
    </source>
</evidence>
<dbReference type="GO" id="GO:0005634">
    <property type="term" value="C:nucleus"/>
    <property type="evidence" value="ECO:0007669"/>
    <property type="project" value="TreeGrafter"/>
</dbReference>
<dbReference type="SMART" id="SM01345">
    <property type="entry name" value="Rapamycin_bind"/>
    <property type="match status" value="1"/>
</dbReference>
<comment type="caution">
    <text evidence="14">The sequence shown here is derived from an EMBL/GenBank/DDBJ whole genome shotgun (WGS) entry which is preliminary data.</text>
</comment>
<dbReference type="SMART" id="SM01346">
    <property type="entry name" value="DUF3385"/>
    <property type="match status" value="1"/>
</dbReference>
<dbReference type="FunFam" id="1.20.120.150:FF:000001">
    <property type="entry name" value="Serine/threonine-protein kinase TOR"/>
    <property type="match status" value="1"/>
</dbReference>
<keyword evidence="2 10" id="KW-0723">Serine/threonine-protein kinase</keyword>
<evidence type="ECO:0000256" key="8">
    <source>
        <dbReference type="ARBA" id="ARBA00047899"/>
    </source>
</evidence>
<evidence type="ECO:0000256" key="5">
    <source>
        <dbReference type="ARBA" id="ARBA00022741"/>
    </source>
</evidence>
<dbReference type="InterPro" id="IPR016024">
    <property type="entry name" value="ARM-type_fold"/>
</dbReference>
<keyword evidence="4" id="KW-0677">Repeat</keyword>
<dbReference type="PANTHER" id="PTHR11139:SF9">
    <property type="entry name" value="SERINE_THREONINE-PROTEIN KINASE MTOR"/>
    <property type="match status" value="1"/>
</dbReference>
<dbReference type="Pfam" id="PF11865">
    <property type="entry name" value="mTOR_dom"/>
    <property type="match status" value="1"/>
</dbReference>
<comment type="catalytic activity">
    <reaction evidence="9">
        <text>L-seryl-[protein] + ATP = O-phospho-L-seryl-[protein] + ADP + H(+)</text>
        <dbReference type="Rhea" id="RHEA:17989"/>
        <dbReference type="Rhea" id="RHEA-COMP:9863"/>
        <dbReference type="Rhea" id="RHEA-COMP:11604"/>
        <dbReference type="ChEBI" id="CHEBI:15378"/>
        <dbReference type="ChEBI" id="CHEBI:29999"/>
        <dbReference type="ChEBI" id="CHEBI:30616"/>
        <dbReference type="ChEBI" id="CHEBI:83421"/>
        <dbReference type="ChEBI" id="CHEBI:456216"/>
        <dbReference type="EC" id="2.7.11.1"/>
    </reaction>
</comment>
<dbReference type="InterPro" id="IPR011009">
    <property type="entry name" value="Kinase-like_dom_sf"/>
</dbReference>
<reference evidence="14 15" key="1">
    <citation type="submission" date="2016-11" db="EMBL/GenBank/DDBJ databases">
        <title>The macronuclear genome of Stentor coeruleus: a giant cell with tiny introns.</title>
        <authorList>
            <person name="Slabodnick M."/>
            <person name="Ruby J.G."/>
            <person name="Reiff S.B."/>
            <person name="Swart E.C."/>
            <person name="Gosai S."/>
            <person name="Prabakaran S."/>
            <person name="Witkowska E."/>
            <person name="Larue G.E."/>
            <person name="Fisher S."/>
            <person name="Freeman R.M."/>
            <person name="Gunawardena J."/>
            <person name="Chu W."/>
            <person name="Stover N.A."/>
            <person name="Gregory B.D."/>
            <person name="Nowacki M."/>
            <person name="Derisi J."/>
            <person name="Roy S.W."/>
            <person name="Marshall W.F."/>
            <person name="Sood P."/>
        </authorList>
    </citation>
    <scope>NUCLEOTIDE SEQUENCE [LARGE SCALE GENOMIC DNA]</scope>
    <source>
        <strain evidence="14">WM001</strain>
    </source>
</reference>
<dbReference type="Pfam" id="PF08771">
    <property type="entry name" value="FRB_dom"/>
    <property type="match status" value="1"/>
</dbReference>
<dbReference type="GO" id="GO:0031929">
    <property type="term" value="P:TOR signaling"/>
    <property type="evidence" value="ECO:0007669"/>
    <property type="project" value="TreeGrafter"/>
</dbReference>
<evidence type="ECO:0000256" key="9">
    <source>
        <dbReference type="ARBA" id="ARBA00048679"/>
    </source>
</evidence>
<dbReference type="GO" id="GO:0016242">
    <property type="term" value="P:negative regulation of macroautophagy"/>
    <property type="evidence" value="ECO:0007669"/>
    <property type="project" value="TreeGrafter"/>
</dbReference>
<dbReference type="PROSITE" id="PS00915">
    <property type="entry name" value="PI3_4_KINASE_1"/>
    <property type="match status" value="1"/>
</dbReference>
<dbReference type="GO" id="GO:0031931">
    <property type="term" value="C:TORC1 complex"/>
    <property type="evidence" value="ECO:0007669"/>
    <property type="project" value="TreeGrafter"/>
</dbReference>
<dbReference type="InterPro" id="IPR009076">
    <property type="entry name" value="FRB_dom"/>
</dbReference>
<keyword evidence="7 10" id="KW-0067">ATP-binding</keyword>
<dbReference type="InterPro" id="IPR036940">
    <property type="entry name" value="PI3/4_kinase_cat_sf"/>
</dbReference>
<dbReference type="EC" id="2.7.11.1" evidence="10"/>
<comment type="similarity">
    <text evidence="1 10">Belongs to the PI3/PI4-kinase family.</text>
</comment>
<evidence type="ECO:0000256" key="4">
    <source>
        <dbReference type="ARBA" id="ARBA00022737"/>
    </source>
</evidence>
<dbReference type="GO" id="GO:0106310">
    <property type="term" value="F:protein serine kinase activity"/>
    <property type="evidence" value="ECO:0007669"/>
    <property type="project" value="RHEA"/>
</dbReference>
<dbReference type="GO" id="GO:0044877">
    <property type="term" value="F:protein-containing complex binding"/>
    <property type="evidence" value="ECO:0007669"/>
    <property type="project" value="InterPro"/>
</dbReference>
<evidence type="ECO:0000256" key="3">
    <source>
        <dbReference type="ARBA" id="ARBA00022679"/>
    </source>
</evidence>
<dbReference type="InterPro" id="IPR011989">
    <property type="entry name" value="ARM-like"/>
</dbReference>
<dbReference type="OrthoDB" id="309331at2759"/>
<evidence type="ECO:0000256" key="7">
    <source>
        <dbReference type="ARBA" id="ARBA00022840"/>
    </source>
</evidence>
<evidence type="ECO:0000313" key="15">
    <source>
        <dbReference type="Proteomes" id="UP000187209"/>
    </source>
</evidence>
<dbReference type="Gene3D" id="1.25.10.10">
    <property type="entry name" value="Leucine-rich Repeat Variant"/>
    <property type="match status" value="3"/>
</dbReference>
<evidence type="ECO:0000313" key="14">
    <source>
        <dbReference type="EMBL" id="OMJ73723.1"/>
    </source>
</evidence>
<dbReference type="SMART" id="SM01343">
    <property type="entry name" value="FATC"/>
    <property type="match status" value="1"/>
</dbReference>
<dbReference type="GO" id="GO:0005737">
    <property type="term" value="C:cytoplasm"/>
    <property type="evidence" value="ECO:0007669"/>
    <property type="project" value="TreeGrafter"/>
</dbReference>
<dbReference type="Pfam" id="PF02259">
    <property type="entry name" value="FAT"/>
    <property type="match status" value="1"/>
</dbReference>
<feature type="domain" description="FATC" evidence="13">
    <location>
        <begin position="2325"/>
        <end position="2357"/>
    </location>
</feature>
<accession>A0A1R2BAA0</accession>
<dbReference type="PROSITE" id="PS51189">
    <property type="entry name" value="FAT"/>
    <property type="match status" value="1"/>
</dbReference>
<dbReference type="Pfam" id="PF23593">
    <property type="entry name" value="HEAT_ATR"/>
    <property type="match status" value="1"/>
</dbReference>
<evidence type="ECO:0000256" key="10">
    <source>
        <dbReference type="RuleBase" id="RU364109"/>
    </source>
</evidence>
<evidence type="ECO:0000259" key="13">
    <source>
        <dbReference type="PROSITE" id="PS51190"/>
    </source>
</evidence>
<dbReference type="Pfam" id="PF02260">
    <property type="entry name" value="FATC"/>
    <property type="match status" value="1"/>
</dbReference>
<feature type="domain" description="FAT" evidence="12">
    <location>
        <begin position="1264"/>
        <end position="1817"/>
    </location>
</feature>
<dbReference type="InterPro" id="IPR018936">
    <property type="entry name" value="PI3/4_kinase_CS"/>
</dbReference>
<dbReference type="PROSITE" id="PS00916">
    <property type="entry name" value="PI3_4_KINASE_2"/>
    <property type="match status" value="1"/>
</dbReference>
<keyword evidence="3 10" id="KW-0808">Transferase</keyword>
<dbReference type="Gene3D" id="1.10.1070.11">
    <property type="entry name" value="Phosphatidylinositol 3-/4-kinase, catalytic domain"/>
    <property type="match status" value="1"/>
</dbReference>
<evidence type="ECO:0000259" key="12">
    <source>
        <dbReference type="PROSITE" id="PS51189"/>
    </source>
</evidence>
<dbReference type="InterPro" id="IPR003152">
    <property type="entry name" value="FATC_dom"/>
</dbReference>
<dbReference type="PANTHER" id="PTHR11139">
    <property type="entry name" value="ATAXIA TELANGIECTASIA MUTATED ATM -RELATED"/>
    <property type="match status" value="1"/>
</dbReference>
<dbReference type="GO" id="GO:0004674">
    <property type="term" value="F:protein serine/threonine kinase activity"/>
    <property type="evidence" value="ECO:0007669"/>
    <property type="project" value="UniProtKB-KW"/>
</dbReference>
<dbReference type="Gene3D" id="1.20.120.150">
    <property type="entry name" value="FKBP12-rapamycin binding domain"/>
    <property type="match status" value="1"/>
</dbReference>
<dbReference type="FunFam" id="1.10.1070.11:FF:000029">
    <property type="entry name" value="Serine/threonine-protein kinase TOR"/>
    <property type="match status" value="1"/>
</dbReference>
<dbReference type="CDD" id="cd05169">
    <property type="entry name" value="PIKKc_TOR"/>
    <property type="match status" value="1"/>
</dbReference>
<dbReference type="Pfam" id="PF00454">
    <property type="entry name" value="PI3_PI4_kinase"/>
    <property type="match status" value="1"/>
</dbReference>
<dbReference type="InterPro" id="IPR014009">
    <property type="entry name" value="PIK_FAT"/>
</dbReference>
<dbReference type="InterPro" id="IPR057564">
    <property type="entry name" value="HEAT_ATR"/>
</dbReference>
<gene>
    <name evidence="14" type="ORF">SteCoe_27537</name>
</gene>
<dbReference type="SUPFAM" id="SSF48371">
    <property type="entry name" value="ARM repeat"/>
    <property type="match status" value="1"/>
</dbReference>
<keyword evidence="6 10" id="KW-0418">Kinase</keyword>
<protein>
    <recommendedName>
        <fullName evidence="10">Serine/threonine-protein kinase TOR</fullName>
        <ecNumber evidence="10">2.7.11.1</ecNumber>
    </recommendedName>
</protein>
<dbReference type="InterPro" id="IPR024585">
    <property type="entry name" value="mTOR_dom"/>
</dbReference>
<proteinExistence type="inferred from homology"/>
<comment type="catalytic activity">
    <reaction evidence="8 10">
        <text>L-threonyl-[protein] + ATP = O-phospho-L-threonyl-[protein] + ADP + H(+)</text>
        <dbReference type="Rhea" id="RHEA:46608"/>
        <dbReference type="Rhea" id="RHEA-COMP:11060"/>
        <dbReference type="Rhea" id="RHEA-COMP:11605"/>
        <dbReference type="ChEBI" id="CHEBI:15378"/>
        <dbReference type="ChEBI" id="CHEBI:30013"/>
        <dbReference type="ChEBI" id="CHEBI:30616"/>
        <dbReference type="ChEBI" id="CHEBI:61977"/>
        <dbReference type="ChEBI" id="CHEBI:456216"/>
        <dbReference type="EC" id="2.7.11.1"/>
    </reaction>
</comment>
<sequence length="2357" mass="271077">MGDSSKIMNGLKSRSVEVRLTTLQRLTESIEDTQDISQDLIACLRKLISSNEPLEKITGLSTLISLTGAANESSSNTLAVHFLQSVSLRNIISKDEEVIVLASVALGKLLSAPTTTTFELADEEFKYALNTLKNDQGLFRFAACCEIKEMAQRLPILFAVYLNEFLTVMWNALRDQKDYIRQAGLETFALALKQMETREELFEKVYNECYKCLSNDNAPYNIIGSVIVLKEMLEKQLALLIPRLQDIFAIVMRNKDHKTAIVKQGFLDVIPALIGFMYNNKRYELMEMCESLIEHVIKVANSSSKEQKAEAMSLLGQIAMITGNEFRNKAANVFALANAELKKKPLQVTVFELLKGVTRTLCEKMSEVTEIGHLITLIFSYTDLNVYLLDYLTELNAALLKSNDHKSRSYLYTICDKLLGLIFSVLNQRVEKNISFPRNEISYLVLEPSYFSFVEAFKEVKGQLFQPAGHIHIKGTCYDCYDHTEKVNIVLALFALSNFNFYNTFVLNSLVTACVVTYLEDQCSIIRKHSVITTCALTKCPKSQNIGIILRNELYNTVERLLNVALTDQSESVRHTLFKYLKEDFFQFLALESNLSRLMIAVNDKSIKVRRVCVKLLGKLVGFNSSFILPCMTQLLSQYLNELQISGRMKQQLDAAILVRALIKYTRQLLSPNLASIIDIYIQILKSSQHPPLIYQALRAISTCAQVCKQQIIPFFNSIYPCLIENLKETSTLRRKGALLAILDVVTFTTKAIEPYLKFESLLETLLEVIKTEERTEIRKLAEKALGKLGALDPVKYKELEKRNQSGMKSFKNSPVERHLRELHQKSLELTPSHDIYYPLVAIKALMNILNSVSSLSSDHIDQVLTALFNIFHCYSRQIYPLLENIIPILVHICKQIDPGSRDRFISTFKDITSVVGESINDYVSEIITVIDLNLNSPNSLKEMLSLLKELASHSCYDTMTNFPHLLHNCIKILNSANEELVKKTLDLIECLKGKIDQYLYITIPALLKIVQDHPNYEIRKQAIGVIALFCDKNIHPHIVDYISRIVDGFLAVIRNENTDIVEIVFDGFASIVNSLGNLFAVFIPVIQRIMISKKISNKKYEISVQELIAGSEEVDNPIRKPTQNQDPEKFSGADNKAINFQQPYKHGVDVKQLLAVCSTSDRHTKEEWKDWMRRFSIELLKQAPAPALRECQVIEQYPNSLELFNAAFVSCWSDLYDEHKNCMIKFLESAFDSQTIPTEVLQVLLNLAEFMEHDDHKLFDARTLGKLAYKCKAYAKALHYKEVEFHNSAPNSDIIENLISLNNLLHQHEAANGIRIFAKKRGWGDLSQSWYQEFHRWQDAEEFHEAINEMLITDPVAANQEQLTLIRMKCLKALSDWNKLMSLAEIKWASIENKDLFRKEVASYAASAAWNLGKWEELEKYSKEMDSGNFENNFYQAILLIHENKLDSSKKILDKAWDIVDTKLPGLLRESYIRAYPVVIEAQQLCDLEEVILFKSEEETPERRDDLLELWNSRLRGSQPSIDIWEKFLSFRPLLVCPEEDLDTWTQFAELCMKNRQMRLAEDTLETLLLRSESDPKNGSKIFFKINQNEKTHPGSVCFVYLKYLYNSEPRTLEYLIEFVKEQESLSAPKSTLCKYYLQLTKWQKATMQEGFSRKIMDQVLDSIRTATKYDPSSHKAWHKWGILNFEALSYYERPQSLHISNHEELLENHIYSAIEGFIHSIELEYSLTSSHKIQNLLRLITLWFKYGSKERVNAKLKHSFEVLNVEVWLQVIPQIIARASTPDQLLQGLIIDLLKKVAKHHPHALLYALTMAIRTNSAERIKVANAVLQEMREFHSNMVDDTLLVTEELIRCSVLWKEAWHEGISDASQLYFGGKDIPGMINILKPLHEQLNQGPKTMNEVGFFQAFSADLTEAEFWMKRYEESKKEINLQQAWNTYYSVYLKLHKANLKEIELENVSPRLAEAKDLNATIPGIYRTHKEVVKIKRFDKNLKVFPTKQHPRKLSMIGGNGKEYQFLLKGHEDIRQDERAMQLFSLVNDLLAADRKTNGKDLAIRRYAVVPLSPTCGLIGWVHGSDTLNQLIQDYRQRKRIEIYVERDLIKSQYSKYEQLPLINKIEIFKYAMSQTKGEDLQKILWSKSPTSEIWLERRTNYTRSLATMSMVGYILGLGDRHPSNLMLDRYTGKIIHIDFGDCFEVAMKRERCPELVPFRLTRMMVNAMEISGTEGNFRNTCEQVMAVLRQNKDSLMAMLEVFLYEPLVSWRIIAQEKARPSHAEEAEDELSSDDIPRNIGGELEMTDLLNKKAIEVLDRVMEKLTGNDFSDFKELSVSDQVDRLIKEARSVKNLSQSYIGWCPFW</sequence>
<dbReference type="InterPro" id="IPR026683">
    <property type="entry name" value="TOR_cat"/>
</dbReference>
<keyword evidence="15" id="KW-1185">Reference proteome</keyword>
<dbReference type="InterPro" id="IPR003151">
    <property type="entry name" value="PIK-rel_kinase_FAT"/>
</dbReference>
<dbReference type="InterPro" id="IPR050517">
    <property type="entry name" value="DDR_Repair_Kinase"/>
</dbReference>
<dbReference type="SUPFAM" id="SSF56112">
    <property type="entry name" value="Protein kinase-like (PK-like)"/>
    <property type="match status" value="1"/>
</dbReference>
<name>A0A1R2BAA0_9CILI</name>
<keyword evidence="5 10" id="KW-0547">Nucleotide-binding</keyword>
<organism evidence="14 15">
    <name type="scientific">Stentor coeruleus</name>
    <dbReference type="NCBI Taxonomy" id="5963"/>
    <lineage>
        <taxon>Eukaryota</taxon>
        <taxon>Sar</taxon>
        <taxon>Alveolata</taxon>
        <taxon>Ciliophora</taxon>
        <taxon>Postciliodesmatophora</taxon>
        <taxon>Heterotrichea</taxon>
        <taxon>Heterotrichida</taxon>
        <taxon>Stentoridae</taxon>
        <taxon>Stentor</taxon>
    </lineage>
</organism>
<dbReference type="SUPFAM" id="SSF47212">
    <property type="entry name" value="FKBP12-rapamycin-binding domain of FKBP-rapamycin-associated protein (FRAP)"/>
    <property type="match status" value="1"/>
</dbReference>
<dbReference type="PROSITE" id="PS51190">
    <property type="entry name" value="FATC"/>
    <property type="match status" value="1"/>
</dbReference>
<dbReference type="InterPro" id="IPR036738">
    <property type="entry name" value="FRB_sf"/>
</dbReference>
<dbReference type="GO" id="GO:0005524">
    <property type="term" value="F:ATP binding"/>
    <property type="evidence" value="ECO:0007669"/>
    <property type="project" value="UniProtKB-KW"/>
</dbReference>
<dbReference type="PROSITE" id="PS50290">
    <property type="entry name" value="PI3_4_KINASE_3"/>
    <property type="match status" value="1"/>
</dbReference>
<dbReference type="SMART" id="SM00146">
    <property type="entry name" value="PI3Kc"/>
    <property type="match status" value="1"/>
</dbReference>
<dbReference type="InterPro" id="IPR000403">
    <property type="entry name" value="PI3/4_kinase_cat_dom"/>
</dbReference>
<evidence type="ECO:0000256" key="1">
    <source>
        <dbReference type="ARBA" id="ARBA00011031"/>
    </source>
</evidence>
<evidence type="ECO:0000256" key="6">
    <source>
        <dbReference type="ARBA" id="ARBA00022777"/>
    </source>
</evidence>
<dbReference type="EMBL" id="MPUH01000801">
    <property type="protein sequence ID" value="OMJ73723.1"/>
    <property type="molecule type" value="Genomic_DNA"/>
</dbReference>
<dbReference type="GO" id="GO:0031932">
    <property type="term" value="C:TORC2 complex"/>
    <property type="evidence" value="ECO:0007669"/>
    <property type="project" value="TreeGrafter"/>
</dbReference>